<reference evidence="3 4" key="1">
    <citation type="journal article" date="2020" name="Nat. Commun.">
        <title>Genome of Tripterygium wilfordii and identification of cytochrome P450 involved in triptolide biosynthesis.</title>
        <authorList>
            <person name="Tu L."/>
            <person name="Su P."/>
            <person name="Zhang Z."/>
            <person name="Gao L."/>
            <person name="Wang J."/>
            <person name="Hu T."/>
            <person name="Zhou J."/>
            <person name="Zhang Y."/>
            <person name="Zhao Y."/>
            <person name="Liu Y."/>
            <person name="Song Y."/>
            <person name="Tong Y."/>
            <person name="Lu Y."/>
            <person name="Yang J."/>
            <person name="Xu C."/>
            <person name="Jia M."/>
            <person name="Peters R.J."/>
            <person name="Huang L."/>
            <person name="Gao W."/>
        </authorList>
    </citation>
    <scope>NUCLEOTIDE SEQUENCE [LARGE SCALE GENOMIC DNA]</scope>
    <source>
        <strain evidence="4">cv. XIE 37</strain>
        <tissue evidence="3">Leaf</tissue>
    </source>
</reference>
<feature type="domain" description="At1g61320/AtMIF1 LRR" evidence="2">
    <location>
        <begin position="90"/>
        <end position="430"/>
    </location>
</feature>
<dbReference type="InParanoid" id="A0A7J7D7G3"/>
<dbReference type="InterPro" id="IPR032675">
    <property type="entry name" value="LRR_dom_sf"/>
</dbReference>
<organism evidence="3 4">
    <name type="scientific">Tripterygium wilfordii</name>
    <name type="common">Thunder God vine</name>
    <dbReference type="NCBI Taxonomy" id="458696"/>
    <lineage>
        <taxon>Eukaryota</taxon>
        <taxon>Viridiplantae</taxon>
        <taxon>Streptophyta</taxon>
        <taxon>Embryophyta</taxon>
        <taxon>Tracheophyta</taxon>
        <taxon>Spermatophyta</taxon>
        <taxon>Magnoliopsida</taxon>
        <taxon>eudicotyledons</taxon>
        <taxon>Gunneridae</taxon>
        <taxon>Pentapetalae</taxon>
        <taxon>rosids</taxon>
        <taxon>fabids</taxon>
        <taxon>Celastrales</taxon>
        <taxon>Celastraceae</taxon>
        <taxon>Tripterygium</taxon>
    </lineage>
</organism>
<accession>A0A7J7D7G3</accession>
<dbReference type="SUPFAM" id="SSF81383">
    <property type="entry name" value="F-box domain"/>
    <property type="match status" value="1"/>
</dbReference>
<gene>
    <name evidence="3" type="ORF">HS088_TW09G00282</name>
</gene>
<evidence type="ECO:0000313" key="3">
    <source>
        <dbReference type="EMBL" id="KAF5742238.1"/>
    </source>
</evidence>
<evidence type="ECO:0008006" key="5">
    <source>
        <dbReference type="Google" id="ProtNLM"/>
    </source>
</evidence>
<sequence>MADQEGENPIVIHRPQVRRQRRSHHHYQHLPDHLLHNIFSLLPIKHAIQTSVLAKRFEQSWLFNQNLDFGEDFARPPTRIELIVIINKVFQLHQGPKIKSFQLYMNHTYMELVVDSWIKISLSKEVEELNLDFSQGSNPFTLPTNLLDSESLRILKLTNCNVYSPPQLKGMVFLHTIILKVVNVTEKLIQELFKNCLFLETMGLNRCREITHLKILAGHLRRFKWLRVENCPKIVKIHVHAPTLCTMYYSGDIEEFTIGNVLKLKDVTVKIDKGGFLPFVGIERFMFAISHVHVFKTSSKLVKALSPRLVDGNLEEVLRFCLWNTREIELFMDGSLCGPFSVVTFLNKCPCMEKITINLEGHYFYLGFYWEKHEGQSLEQLNLSFRSLKVVRINGFKSSEMPIKKLVEFFLEKAEHLHTLILDTTTNSGSHIVAARLPTYDLLDRFYRSRPGVSIIVY</sequence>
<evidence type="ECO:0000313" key="4">
    <source>
        <dbReference type="Proteomes" id="UP000593562"/>
    </source>
</evidence>
<proteinExistence type="predicted"/>
<dbReference type="PANTHER" id="PTHR34145">
    <property type="entry name" value="OS02G0105600 PROTEIN"/>
    <property type="match status" value="1"/>
</dbReference>
<dbReference type="EMBL" id="JAAARO010000009">
    <property type="protein sequence ID" value="KAF5742238.1"/>
    <property type="molecule type" value="Genomic_DNA"/>
</dbReference>
<dbReference type="OrthoDB" id="673865at2759"/>
<evidence type="ECO:0000259" key="1">
    <source>
        <dbReference type="Pfam" id="PF00646"/>
    </source>
</evidence>
<dbReference type="InterPro" id="IPR036047">
    <property type="entry name" value="F-box-like_dom_sf"/>
</dbReference>
<dbReference type="AlphaFoldDB" id="A0A7J7D7G3"/>
<dbReference type="Pfam" id="PF23622">
    <property type="entry name" value="LRR_At1g61320_AtMIF1"/>
    <property type="match status" value="1"/>
</dbReference>
<dbReference type="Gene3D" id="3.80.10.10">
    <property type="entry name" value="Ribonuclease Inhibitor"/>
    <property type="match status" value="1"/>
</dbReference>
<dbReference type="InterPro" id="IPR001810">
    <property type="entry name" value="F-box_dom"/>
</dbReference>
<feature type="domain" description="F-box" evidence="1">
    <location>
        <begin position="29"/>
        <end position="61"/>
    </location>
</feature>
<dbReference type="InterPro" id="IPR053772">
    <property type="entry name" value="At1g61320/At1g61330-like"/>
</dbReference>
<dbReference type="InterPro" id="IPR055357">
    <property type="entry name" value="LRR_At1g61320_AtMIF1"/>
</dbReference>
<keyword evidence="4" id="KW-1185">Reference proteome</keyword>
<dbReference type="PANTHER" id="PTHR34145:SF28">
    <property type="entry name" value="F-BOX DOMAIN-CONTAINING PROTEIN"/>
    <property type="match status" value="1"/>
</dbReference>
<dbReference type="Pfam" id="PF00646">
    <property type="entry name" value="F-box"/>
    <property type="match status" value="1"/>
</dbReference>
<name>A0A7J7D7G3_TRIWF</name>
<dbReference type="Proteomes" id="UP000593562">
    <property type="component" value="Unassembled WGS sequence"/>
</dbReference>
<comment type="caution">
    <text evidence="3">The sequence shown here is derived from an EMBL/GenBank/DDBJ whole genome shotgun (WGS) entry which is preliminary data.</text>
</comment>
<protein>
    <recommendedName>
        <fullName evidence="5">F-box/LRR-repeat protein</fullName>
    </recommendedName>
</protein>
<evidence type="ECO:0000259" key="2">
    <source>
        <dbReference type="Pfam" id="PF23622"/>
    </source>
</evidence>
<dbReference type="SUPFAM" id="SSF52058">
    <property type="entry name" value="L domain-like"/>
    <property type="match status" value="1"/>
</dbReference>